<dbReference type="GeneID" id="70128019"/>
<comment type="caution">
    <text evidence="8">The sequence shown here is derived from an EMBL/GenBank/DDBJ whole genome shotgun (WGS) entry which is preliminary data.</text>
</comment>
<dbReference type="PROSITE" id="PS50102">
    <property type="entry name" value="RRM"/>
    <property type="match status" value="1"/>
</dbReference>
<dbReference type="InterPro" id="IPR002344">
    <property type="entry name" value="Lupus_La"/>
</dbReference>
<dbReference type="Proteomes" id="UP000758603">
    <property type="component" value="Unassembled WGS sequence"/>
</dbReference>
<feature type="compositionally biased region" description="Basic and acidic residues" evidence="5">
    <location>
        <begin position="1"/>
        <end position="10"/>
    </location>
</feature>
<dbReference type="InterPro" id="IPR012677">
    <property type="entry name" value="Nucleotide-bd_a/b_plait_sf"/>
</dbReference>
<feature type="region of interest" description="Disordered" evidence="5">
    <location>
        <begin position="1"/>
        <end position="109"/>
    </location>
</feature>
<dbReference type="InterPro" id="IPR045180">
    <property type="entry name" value="La_dom_prot"/>
</dbReference>
<dbReference type="PANTHER" id="PTHR22792">
    <property type="entry name" value="LUPUS LA PROTEIN-RELATED"/>
    <property type="match status" value="1"/>
</dbReference>
<evidence type="ECO:0000313" key="9">
    <source>
        <dbReference type="Proteomes" id="UP000758603"/>
    </source>
</evidence>
<organism evidence="8 9">
    <name type="scientific">Truncatella angustata</name>
    <dbReference type="NCBI Taxonomy" id="152316"/>
    <lineage>
        <taxon>Eukaryota</taxon>
        <taxon>Fungi</taxon>
        <taxon>Dikarya</taxon>
        <taxon>Ascomycota</taxon>
        <taxon>Pezizomycotina</taxon>
        <taxon>Sordariomycetes</taxon>
        <taxon>Xylariomycetidae</taxon>
        <taxon>Amphisphaeriales</taxon>
        <taxon>Sporocadaceae</taxon>
        <taxon>Truncatella</taxon>
    </lineage>
</organism>
<dbReference type="Pfam" id="PF05383">
    <property type="entry name" value="La"/>
    <property type="match status" value="1"/>
</dbReference>
<dbReference type="OrthoDB" id="439993at2759"/>
<dbReference type="Gene3D" id="1.10.10.10">
    <property type="entry name" value="Winged helix-like DNA-binding domain superfamily/Winged helix DNA-binding domain"/>
    <property type="match status" value="1"/>
</dbReference>
<feature type="compositionally biased region" description="Basic and acidic residues" evidence="5">
    <location>
        <begin position="79"/>
        <end position="90"/>
    </location>
</feature>
<dbReference type="SUPFAM" id="SSF54928">
    <property type="entry name" value="RNA-binding domain, RBD"/>
    <property type="match status" value="1"/>
</dbReference>
<feature type="compositionally biased region" description="Gly residues" evidence="5">
    <location>
        <begin position="305"/>
        <end position="315"/>
    </location>
</feature>
<dbReference type="InterPro" id="IPR036388">
    <property type="entry name" value="WH-like_DNA-bd_sf"/>
</dbReference>
<dbReference type="CDD" id="cd12291">
    <property type="entry name" value="RRM1_La"/>
    <property type="match status" value="1"/>
</dbReference>
<evidence type="ECO:0000256" key="4">
    <source>
        <dbReference type="PROSITE-ProRule" id="PRU00332"/>
    </source>
</evidence>
<feature type="compositionally biased region" description="Basic residues" evidence="5">
    <location>
        <begin position="338"/>
        <end position="348"/>
    </location>
</feature>
<dbReference type="PROSITE" id="PS50961">
    <property type="entry name" value="HTH_LA"/>
    <property type="match status" value="1"/>
</dbReference>
<evidence type="ECO:0000256" key="1">
    <source>
        <dbReference type="ARBA" id="ARBA00004123"/>
    </source>
</evidence>
<evidence type="ECO:0000259" key="7">
    <source>
        <dbReference type="PROSITE" id="PS50961"/>
    </source>
</evidence>
<dbReference type="SMART" id="SM00715">
    <property type="entry name" value="LA"/>
    <property type="match status" value="1"/>
</dbReference>
<dbReference type="GO" id="GO:0006396">
    <property type="term" value="P:RNA processing"/>
    <property type="evidence" value="ECO:0007669"/>
    <property type="project" value="InterPro"/>
</dbReference>
<dbReference type="SUPFAM" id="SSF46785">
    <property type="entry name" value="Winged helix' DNA-binding domain"/>
    <property type="match status" value="1"/>
</dbReference>
<feature type="compositionally biased region" description="Basic and acidic residues" evidence="5">
    <location>
        <begin position="29"/>
        <end position="54"/>
    </location>
</feature>
<gene>
    <name evidence="8" type="ORF">BKA67DRAFT_529773</name>
</gene>
<feature type="compositionally biased region" description="Basic and acidic residues" evidence="5">
    <location>
        <begin position="406"/>
        <end position="418"/>
    </location>
</feature>
<dbReference type="RefSeq" id="XP_045963761.1">
    <property type="nucleotide sequence ID" value="XM_046099127.1"/>
</dbReference>
<dbReference type="AlphaFoldDB" id="A0A9P9A3U5"/>
<dbReference type="EMBL" id="JAGPXC010000001">
    <property type="protein sequence ID" value="KAH6659630.1"/>
    <property type="molecule type" value="Genomic_DNA"/>
</dbReference>
<accession>A0A9P9A3U5</accession>
<evidence type="ECO:0000256" key="2">
    <source>
        <dbReference type="ARBA" id="ARBA00022884"/>
    </source>
</evidence>
<dbReference type="Gene3D" id="3.30.70.330">
    <property type="match status" value="1"/>
</dbReference>
<keyword evidence="2 4" id="KW-0694">RNA-binding</keyword>
<dbReference type="GO" id="GO:0005634">
    <property type="term" value="C:nucleus"/>
    <property type="evidence" value="ECO:0007669"/>
    <property type="project" value="UniProtKB-SubCell"/>
</dbReference>
<feature type="compositionally biased region" description="Basic and acidic residues" evidence="5">
    <location>
        <begin position="373"/>
        <end position="386"/>
    </location>
</feature>
<comment type="subcellular location">
    <subcellularLocation>
        <location evidence="1">Nucleus</location>
    </subcellularLocation>
</comment>
<dbReference type="GO" id="GO:1990904">
    <property type="term" value="C:ribonucleoprotein complex"/>
    <property type="evidence" value="ECO:0007669"/>
    <property type="project" value="InterPro"/>
</dbReference>
<evidence type="ECO:0000256" key="3">
    <source>
        <dbReference type="ARBA" id="ARBA00023242"/>
    </source>
</evidence>
<dbReference type="SMART" id="SM00360">
    <property type="entry name" value="RRM"/>
    <property type="match status" value="1"/>
</dbReference>
<proteinExistence type="predicted"/>
<reference evidence="8" key="1">
    <citation type="journal article" date="2021" name="Nat. Commun.">
        <title>Genetic determinants of endophytism in the Arabidopsis root mycobiome.</title>
        <authorList>
            <person name="Mesny F."/>
            <person name="Miyauchi S."/>
            <person name="Thiergart T."/>
            <person name="Pickel B."/>
            <person name="Atanasova L."/>
            <person name="Karlsson M."/>
            <person name="Huettel B."/>
            <person name="Barry K.W."/>
            <person name="Haridas S."/>
            <person name="Chen C."/>
            <person name="Bauer D."/>
            <person name="Andreopoulos W."/>
            <person name="Pangilinan J."/>
            <person name="LaButti K."/>
            <person name="Riley R."/>
            <person name="Lipzen A."/>
            <person name="Clum A."/>
            <person name="Drula E."/>
            <person name="Henrissat B."/>
            <person name="Kohler A."/>
            <person name="Grigoriev I.V."/>
            <person name="Martin F.M."/>
            <person name="Hacquard S."/>
        </authorList>
    </citation>
    <scope>NUCLEOTIDE SEQUENCE</scope>
    <source>
        <strain evidence="8">MPI-SDFR-AT-0073</strain>
    </source>
</reference>
<feature type="domain" description="RRM" evidence="6">
    <location>
        <begin position="201"/>
        <end position="286"/>
    </location>
</feature>
<evidence type="ECO:0000256" key="5">
    <source>
        <dbReference type="SAM" id="MobiDB-lite"/>
    </source>
</evidence>
<keyword evidence="3" id="KW-0539">Nucleus</keyword>
<sequence>MSDQEVKAPEAVDVQMPDTTTELQPDAQVDTKTDATEPETEPKPESSTTEEKPSEVAPDAQDDGKTDSQGPSINNPPKDMLKVKRPETTKKGKTGNKFDVSDLPETDDPDLIRRQIQFYFSDSNLPTDKFLSDLTGLAENKPVPLKTICSFKRMRRFQPYSAVVAAMKESKDLIVDGPEGEETLQRKKPFDPTRRTKIDERSVYVKGFGEEGQSTQLDIEAFFTQFGETNSVRLRRGDDGGFKGSVFVEWADQEAADKFMALDPQPKWKDHDMLILRKLVYQEQKNEKFRNGDGELSGPRRGRGNFRGGRGGNRGGSDNWKDRRDRDQKNGHRDQRGRGRGRGRGNRGRGRDHGGSRRDQEDEKPKVQPSGDGRPKIHTSEDKPSENKTNGKRTRDEDGQGAPPAKKVDTKEAATEAS</sequence>
<dbReference type="InterPro" id="IPR036390">
    <property type="entry name" value="WH_DNA-bd_sf"/>
</dbReference>
<dbReference type="Pfam" id="PF00076">
    <property type="entry name" value="RRM_1"/>
    <property type="match status" value="1"/>
</dbReference>
<feature type="region of interest" description="Disordered" evidence="5">
    <location>
        <begin position="289"/>
        <end position="418"/>
    </location>
</feature>
<protein>
    <submittedName>
        <fullName evidence="8">Uncharacterized protein</fullName>
    </submittedName>
</protein>
<dbReference type="InterPro" id="IPR000504">
    <property type="entry name" value="RRM_dom"/>
</dbReference>
<evidence type="ECO:0000313" key="8">
    <source>
        <dbReference type="EMBL" id="KAH6659630.1"/>
    </source>
</evidence>
<feature type="compositionally biased region" description="Basic and acidic residues" evidence="5">
    <location>
        <begin position="319"/>
        <end position="337"/>
    </location>
</feature>
<evidence type="ECO:0000259" key="6">
    <source>
        <dbReference type="PROSITE" id="PS50102"/>
    </source>
</evidence>
<dbReference type="GO" id="GO:0003729">
    <property type="term" value="F:mRNA binding"/>
    <property type="evidence" value="ECO:0007669"/>
    <property type="project" value="TreeGrafter"/>
</dbReference>
<keyword evidence="9" id="KW-1185">Reference proteome</keyword>
<feature type="domain" description="HTH La-type RNA-binding" evidence="7">
    <location>
        <begin position="102"/>
        <end position="195"/>
    </location>
</feature>
<feature type="compositionally biased region" description="Basic and acidic residues" evidence="5">
    <location>
        <begin position="349"/>
        <end position="366"/>
    </location>
</feature>
<name>A0A9P9A3U5_9PEZI</name>
<dbReference type="InterPro" id="IPR035979">
    <property type="entry name" value="RBD_domain_sf"/>
</dbReference>
<dbReference type="InterPro" id="IPR006630">
    <property type="entry name" value="La_HTH"/>
</dbReference>
<dbReference type="PRINTS" id="PR00302">
    <property type="entry name" value="LUPUSLA"/>
</dbReference>
<dbReference type="PANTHER" id="PTHR22792:SF140">
    <property type="entry name" value="ACHILLES, ISOFORM A"/>
    <property type="match status" value="1"/>
</dbReference>